<feature type="domain" description="ABC3 transporter permease C-terminal" evidence="8">
    <location>
        <begin position="277"/>
        <end position="393"/>
    </location>
</feature>
<evidence type="ECO:0000256" key="3">
    <source>
        <dbReference type="ARBA" id="ARBA00022475"/>
    </source>
</evidence>
<organism evidence="10 11">
    <name type="scientific">Flavobacterium frigoritolerans</name>
    <dbReference type="NCBI Taxonomy" id="2987686"/>
    <lineage>
        <taxon>Bacteria</taxon>
        <taxon>Pseudomonadati</taxon>
        <taxon>Bacteroidota</taxon>
        <taxon>Flavobacteriia</taxon>
        <taxon>Flavobacteriales</taxon>
        <taxon>Flavobacteriaceae</taxon>
        <taxon>Flavobacterium</taxon>
    </lineage>
</organism>
<proteinExistence type="inferred from homology"/>
<feature type="transmembrane region" description="Helical" evidence="7">
    <location>
        <begin position="360"/>
        <end position="389"/>
    </location>
</feature>
<feature type="transmembrane region" description="Helical" evidence="7">
    <location>
        <begin position="27"/>
        <end position="49"/>
    </location>
</feature>
<comment type="subcellular location">
    <subcellularLocation>
        <location evidence="1">Cell membrane</location>
        <topology evidence="1">Multi-pass membrane protein</topology>
    </subcellularLocation>
</comment>
<dbReference type="Proteomes" id="UP001151133">
    <property type="component" value="Unassembled WGS sequence"/>
</dbReference>
<evidence type="ECO:0000256" key="2">
    <source>
        <dbReference type="ARBA" id="ARBA00005236"/>
    </source>
</evidence>
<evidence type="ECO:0000313" key="10">
    <source>
        <dbReference type="EMBL" id="MCV9932268.1"/>
    </source>
</evidence>
<dbReference type="PANTHER" id="PTHR30489">
    <property type="entry name" value="LIPOPROTEIN-RELEASING SYSTEM TRANSMEMBRANE PROTEIN LOLE"/>
    <property type="match status" value="1"/>
</dbReference>
<feature type="transmembrane region" description="Helical" evidence="7">
    <location>
        <begin position="273"/>
        <end position="300"/>
    </location>
</feature>
<reference evidence="10" key="1">
    <citation type="submission" date="2022-10" db="EMBL/GenBank/DDBJ databases">
        <title>Two novel species of Flavobacterium.</title>
        <authorList>
            <person name="Liu Q."/>
            <person name="Xin Y.-H."/>
        </authorList>
    </citation>
    <scope>NUCLEOTIDE SEQUENCE</scope>
    <source>
        <strain evidence="10">LS1R47</strain>
    </source>
</reference>
<evidence type="ECO:0000259" key="9">
    <source>
        <dbReference type="Pfam" id="PF12704"/>
    </source>
</evidence>
<accession>A0A9X2YZ98</accession>
<dbReference type="AlphaFoldDB" id="A0A9X2YZ98"/>
<dbReference type="InterPro" id="IPR051447">
    <property type="entry name" value="Lipoprotein-release_system"/>
</dbReference>
<dbReference type="Pfam" id="PF02687">
    <property type="entry name" value="FtsX"/>
    <property type="match status" value="1"/>
</dbReference>
<evidence type="ECO:0000256" key="1">
    <source>
        <dbReference type="ARBA" id="ARBA00004651"/>
    </source>
</evidence>
<keyword evidence="6 7" id="KW-0472">Membrane</keyword>
<dbReference type="PANTHER" id="PTHR30489:SF0">
    <property type="entry name" value="LIPOPROTEIN-RELEASING SYSTEM TRANSMEMBRANE PROTEIN LOLE"/>
    <property type="match status" value="1"/>
</dbReference>
<keyword evidence="11" id="KW-1185">Reference proteome</keyword>
<feature type="transmembrane region" description="Helical" evidence="7">
    <location>
        <begin position="321"/>
        <end position="348"/>
    </location>
</feature>
<dbReference type="EMBL" id="JAOZEV010000005">
    <property type="protein sequence ID" value="MCV9932268.1"/>
    <property type="molecule type" value="Genomic_DNA"/>
</dbReference>
<evidence type="ECO:0000313" key="11">
    <source>
        <dbReference type="Proteomes" id="UP001151133"/>
    </source>
</evidence>
<keyword evidence="5 7" id="KW-1133">Transmembrane helix</keyword>
<comment type="similarity">
    <text evidence="2">Belongs to the ABC-4 integral membrane protein family. LolC/E subfamily.</text>
</comment>
<evidence type="ECO:0000256" key="6">
    <source>
        <dbReference type="ARBA" id="ARBA00023136"/>
    </source>
</evidence>
<protein>
    <submittedName>
        <fullName evidence="10">ABC transporter permease</fullName>
    </submittedName>
</protein>
<gene>
    <name evidence="10" type="ORF">OIU80_08230</name>
</gene>
<dbReference type="Pfam" id="PF12704">
    <property type="entry name" value="MacB_PCD"/>
    <property type="match status" value="1"/>
</dbReference>
<dbReference type="GO" id="GO:0098797">
    <property type="term" value="C:plasma membrane protein complex"/>
    <property type="evidence" value="ECO:0007669"/>
    <property type="project" value="TreeGrafter"/>
</dbReference>
<comment type="caution">
    <text evidence="10">The sequence shown here is derived from an EMBL/GenBank/DDBJ whole genome shotgun (WGS) entry which is preliminary data.</text>
</comment>
<evidence type="ECO:0000256" key="7">
    <source>
        <dbReference type="SAM" id="Phobius"/>
    </source>
</evidence>
<name>A0A9X2YZ98_9FLAO</name>
<feature type="domain" description="MacB-like periplasmic core" evidence="9">
    <location>
        <begin position="28"/>
        <end position="246"/>
    </location>
</feature>
<dbReference type="GO" id="GO:0044874">
    <property type="term" value="P:lipoprotein localization to outer membrane"/>
    <property type="evidence" value="ECO:0007669"/>
    <property type="project" value="TreeGrafter"/>
</dbReference>
<keyword evidence="4 7" id="KW-0812">Transmembrane</keyword>
<evidence type="ECO:0000259" key="8">
    <source>
        <dbReference type="Pfam" id="PF02687"/>
    </source>
</evidence>
<evidence type="ECO:0000256" key="4">
    <source>
        <dbReference type="ARBA" id="ARBA00022692"/>
    </source>
</evidence>
<dbReference type="RefSeq" id="WP_264286554.1">
    <property type="nucleotide sequence ID" value="NZ_JAOZEV010000005.1"/>
</dbReference>
<evidence type="ECO:0000256" key="5">
    <source>
        <dbReference type="ARBA" id="ARBA00022989"/>
    </source>
</evidence>
<keyword evidence="3" id="KW-1003">Cell membrane</keyword>
<dbReference type="InterPro" id="IPR003838">
    <property type="entry name" value="ABC3_permease_C"/>
</dbReference>
<sequence>MNFPLYIAKRYIFSKSKNNAINIINRIASLGIIVGTMALFVVLSVFSGLKVFSLSFTNEIDPDLKIESTYGKSFMVAPDQDTQIKKIDGIASYTKIIEERVLFIFNGKQQVTYLKGVDRNYPVVNDIRKKLFNGQWLKPDTYQVVVGYGISKNFSMGILDFENPLQVFAPKPGKGTIENPEEAFSKTDVLPVGIYSISEDLDSKYVFADLGLVQELLEYKPNQISGIEFKLKPNANESKIDSQLQTIFNNKVTTKNRAQLNASLYKMLNTENIAVYLIFTLVIIVALFNLIGALIMMILDKKSNLKTLFNLGTEIKDLRKIFLLQGTLLSVFGGLIGLVLGVILVLLQQQYELIMITSTLAFPVVFTLENVFIVLGTIFSLGFIASLIASTRVSVKLLD</sequence>
<dbReference type="InterPro" id="IPR025857">
    <property type="entry name" value="MacB_PCD"/>
</dbReference>